<accession>A0ABP0PD83</accession>
<protein>
    <submittedName>
        <fullName evidence="3">SPFH domain-containing protein</fullName>
    </submittedName>
</protein>
<gene>
    <name evidence="2" type="ORF">SCF082_LOCUS34403</name>
    <name evidence="3" type="ORF">SCF082_LOCUS36000</name>
</gene>
<comment type="caution">
    <text evidence="3">The sequence shown here is derived from an EMBL/GenBank/DDBJ whole genome shotgun (WGS) entry which is preliminary data.</text>
</comment>
<keyword evidence="4" id="KW-1185">Reference proteome</keyword>
<name>A0ABP0PD83_9DINO</name>
<reference evidence="3 4" key="1">
    <citation type="submission" date="2024-02" db="EMBL/GenBank/DDBJ databases">
        <authorList>
            <person name="Chen Y."/>
            <person name="Shah S."/>
            <person name="Dougan E. K."/>
            <person name="Thang M."/>
            <person name="Chan C."/>
        </authorList>
    </citation>
    <scope>NUCLEOTIDE SEQUENCE [LARGE SCALE GENOMIC DNA]</scope>
</reference>
<dbReference type="EMBL" id="CAXAMM010034925">
    <property type="protein sequence ID" value="CAK9073578.1"/>
    <property type="molecule type" value="Genomic_DNA"/>
</dbReference>
<evidence type="ECO:0000313" key="3">
    <source>
        <dbReference type="EMBL" id="CAK9073578.1"/>
    </source>
</evidence>
<dbReference type="InterPro" id="IPR036013">
    <property type="entry name" value="Band_7/SPFH_dom_sf"/>
</dbReference>
<evidence type="ECO:0000313" key="4">
    <source>
        <dbReference type="Proteomes" id="UP001642464"/>
    </source>
</evidence>
<feature type="domain" description="Band 7" evidence="1">
    <location>
        <begin position="6"/>
        <end position="129"/>
    </location>
</feature>
<dbReference type="EMBL" id="CAXAMM010031513">
    <property type="protein sequence ID" value="CAK9068248.1"/>
    <property type="molecule type" value="Genomic_DNA"/>
</dbReference>
<evidence type="ECO:0000259" key="1">
    <source>
        <dbReference type="Pfam" id="PF01145"/>
    </source>
</evidence>
<dbReference type="Gene3D" id="3.30.479.30">
    <property type="entry name" value="Band 7 domain"/>
    <property type="match status" value="1"/>
</dbReference>
<evidence type="ECO:0000313" key="2">
    <source>
        <dbReference type="EMBL" id="CAK9068248.1"/>
    </source>
</evidence>
<organism evidence="3 4">
    <name type="scientific">Durusdinium trenchii</name>
    <dbReference type="NCBI Taxonomy" id="1381693"/>
    <lineage>
        <taxon>Eukaryota</taxon>
        <taxon>Sar</taxon>
        <taxon>Alveolata</taxon>
        <taxon>Dinophyceae</taxon>
        <taxon>Suessiales</taxon>
        <taxon>Symbiodiniaceae</taxon>
        <taxon>Durusdinium</taxon>
    </lineage>
</organism>
<dbReference type="InterPro" id="IPR001107">
    <property type="entry name" value="Band_7"/>
</dbReference>
<sequence length="435" mass="46851">MPEALPLEPGIHVYWPIVTEIDVIVVARQTLKVTGQVLTTLDGKEVVVGTVVVYRIHDVVKAIGKKNWDVDSTLSDITEAATMDVVASTTFEDILAGIGNGMIADRLTKACRSELRRYGVYVSRARMSDFARCKVHKLVNTLAQNPDSGCEAVGTLPLVTAPHVWSVSDVEAIRAKLTDICADNSFEAPLTIWSQAIIDEIEAAIANGWCNCEDACGVCAVGLVPDHQDVELLEDVLPDLENPLEFPAEGIFRFGVSISTEDDDPENQIPIEEVLVRSVGPISGDGTYIPIVGLSAAYFYLTLGSCLQGSLSNTTVPAGVITPGTVVSEISLQLSQSNCQYLFGMFVPDGLTFEQTIAAFQGLGAPITFEFDFDDGNTELSANFDLDPETGEVFLSAGSPVEFEPEHVEQLVVTAEIVANGLTLPAQFYLNLTFV</sequence>
<dbReference type="Proteomes" id="UP001642464">
    <property type="component" value="Unassembled WGS sequence"/>
</dbReference>
<proteinExistence type="predicted"/>
<dbReference type="Pfam" id="PF01145">
    <property type="entry name" value="Band_7"/>
    <property type="match status" value="1"/>
</dbReference>
<dbReference type="SUPFAM" id="SSF117892">
    <property type="entry name" value="Band 7/SPFH domain"/>
    <property type="match status" value="1"/>
</dbReference>